<accession>A0A9X8P470</accession>
<organism evidence="1 2">
    <name type="scientific">Pectobacterium zantedeschiae</name>
    <dbReference type="NCBI Taxonomy" id="2034769"/>
    <lineage>
        <taxon>Bacteria</taxon>
        <taxon>Pseudomonadati</taxon>
        <taxon>Pseudomonadota</taxon>
        <taxon>Gammaproteobacteria</taxon>
        <taxon>Enterobacterales</taxon>
        <taxon>Pectobacteriaceae</taxon>
        <taxon>Pectobacterium</taxon>
    </lineage>
</organism>
<keyword evidence="2" id="KW-1185">Reference proteome</keyword>
<dbReference type="AlphaFoldDB" id="A0A9X8P470"/>
<comment type="caution">
    <text evidence="1">The sequence shown here is derived from an EMBL/GenBank/DDBJ whole genome shotgun (WGS) entry which is preliminary data.</text>
</comment>
<evidence type="ECO:0000313" key="2">
    <source>
        <dbReference type="Proteomes" id="UP001138460"/>
    </source>
</evidence>
<dbReference type="Proteomes" id="UP001138460">
    <property type="component" value="Unassembled WGS sequence"/>
</dbReference>
<reference evidence="1 2" key="1">
    <citation type="journal article" date="2018" name="Syst. Appl. Microbiol.">
        <title>Pectobacterium zantedeschiae sp. nov. a new species of a soft rot pathogen isolated from Calla lily (Zantedeschia spp.).</title>
        <authorList>
            <person name="Waleron M."/>
            <person name="Misztak A."/>
            <person name="Waleron M."/>
            <person name="Franczuk M."/>
            <person name="Jonca J."/>
            <person name="Wielgomas B."/>
            <person name="Mikicinski A."/>
            <person name="Popovic T."/>
            <person name="Waleron K."/>
        </authorList>
    </citation>
    <scope>NUCLEOTIDE SEQUENCE [LARGE SCALE GENOMIC DNA]</scope>
    <source>
        <strain evidence="1 2">9M</strain>
    </source>
</reference>
<dbReference type="EMBL" id="NWTM01000002">
    <property type="protein sequence ID" value="RYC41461.1"/>
    <property type="molecule type" value="Genomic_DNA"/>
</dbReference>
<name>A0A9X8P470_9GAMM</name>
<proteinExistence type="predicted"/>
<sequence length="113" mass="13321">MSRHYFTTSHLGFPTTLYLGWDRPMQYFFLVIEKPEEPIEEDTCDEHDIYLYSNLQERDPFGHGLDYYRAVLLHFQITVPESMFSEVLRDAENNVGNRVVIHQADGSFAERES</sequence>
<dbReference type="RefSeq" id="WP_129712311.1">
    <property type="nucleotide sequence ID" value="NZ_JBEHFA010000001.1"/>
</dbReference>
<evidence type="ECO:0000313" key="1">
    <source>
        <dbReference type="EMBL" id="RYC41461.1"/>
    </source>
</evidence>
<gene>
    <name evidence="1" type="ORF">CLR69_15080</name>
</gene>
<dbReference type="OrthoDB" id="6892979at2"/>
<protein>
    <submittedName>
        <fullName evidence="1">Uncharacterized protein</fullName>
    </submittedName>
</protein>